<feature type="region of interest" description="Disordered" evidence="1">
    <location>
        <begin position="1"/>
        <end position="75"/>
    </location>
</feature>
<dbReference type="Proteomes" id="UP000317078">
    <property type="component" value="Unassembled WGS sequence"/>
</dbReference>
<accession>A0A502EPY9</accession>
<evidence type="ECO:0000313" key="3">
    <source>
        <dbReference type="EMBL" id="TPG38560.1"/>
    </source>
</evidence>
<keyword evidence="4" id="KW-1185">Reference proteome</keyword>
<keyword evidence="2" id="KW-0472">Membrane</keyword>
<feature type="compositionally biased region" description="Low complexity" evidence="1">
    <location>
        <begin position="42"/>
        <end position="58"/>
    </location>
</feature>
<reference evidence="3 4" key="1">
    <citation type="journal article" date="2019" name="Environ. Microbiol.">
        <title>Species interactions and distinct microbial communities in high Arctic permafrost affected cryosols are associated with the CH4 and CO2 gas fluxes.</title>
        <authorList>
            <person name="Altshuler I."/>
            <person name="Hamel J."/>
            <person name="Turney S."/>
            <person name="Magnuson E."/>
            <person name="Levesque R."/>
            <person name="Greer C."/>
            <person name="Whyte L.G."/>
        </authorList>
    </citation>
    <scope>NUCLEOTIDE SEQUENCE [LARGE SCALE GENOMIC DNA]</scope>
    <source>
        <strain evidence="3 4">S9.3B</strain>
    </source>
</reference>
<name>A0A502EPY9_9PROT</name>
<dbReference type="RefSeq" id="WP_206667725.1">
    <property type="nucleotide sequence ID" value="NZ_RCZP01000076.1"/>
</dbReference>
<comment type="caution">
    <text evidence="3">The sequence shown here is derived from an EMBL/GenBank/DDBJ whole genome shotgun (WGS) entry which is preliminary data.</text>
</comment>
<keyword evidence="2" id="KW-1133">Transmembrane helix</keyword>
<organism evidence="3 4">
    <name type="scientific">Muricoccus nepalensis</name>
    <dbReference type="NCBI Taxonomy" id="1854500"/>
    <lineage>
        <taxon>Bacteria</taxon>
        <taxon>Pseudomonadati</taxon>
        <taxon>Pseudomonadota</taxon>
        <taxon>Alphaproteobacteria</taxon>
        <taxon>Acetobacterales</taxon>
        <taxon>Roseomonadaceae</taxon>
        <taxon>Muricoccus</taxon>
    </lineage>
</organism>
<feature type="transmembrane region" description="Helical" evidence="2">
    <location>
        <begin position="88"/>
        <end position="108"/>
    </location>
</feature>
<feature type="non-terminal residue" evidence="3">
    <location>
        <position position="127"/>
    </location>
</feature>
<dbReference type="AlphaFoldDB" id="A0A502EPY9"/>
<proteinExistence type="predicted"/>
<protein>
    <submittedName>
        <fullName evidence="3">Uncharacterized protein</fullName>
    </submittedName>
</protein>
<sequence>MTSVSRPPAFFDLPDEEQAREVTSLAQEASGAAAITEPTPDAPANALPPSAPALLDLPEGMPGGRVDHQWTPDLLQPRPAPTASLHPIAMGLVLLLLGWLVLSALGFVGDQFARSVTLGWATVLVFS</sequence>
<gene>
    <name evidence="3" type="ORF">EAH89_29410</name>
</gene>
<evidence type="ECO:0000256" key="2">
    <source>
        <dbReference type="SAM" id="Phobius"/>
    </source>
</evidence>
<keyword evidence="2" id="KW-0812">Transmembrane</keyword>
<dbReference type="EMBL" id="RCZP01000076">
    <property type="protein sequence ID" value="TPG38560.1"/>
    <property type="molecule type" value="Genomic_DNA"/>
</dbReference>
<evidence type="ECO:0000313" key="4">
    <source>
        <dbReference type="Proteomes" id="UP000317078"/>
    </source>
</evidence>
<evidence type="ECO:0000256" key="1">
    <source>
        <dbReference type="SAM" id="MobiDB-lite"/>
    </source>
</evidence>